<comment type="caution">
    <text evidence="1">The sequence shown here is derived from an EMBL/GenBank/DDBJ whole genome shotgun (WGS) entry which is preliminary data.</text>
</comment>
<sequence length="87" mass="9402">MLVASALFYLTFTFKDVLILEAEYRLGLTTPKTQAENAGAKDFTISVPKVGIDAKVYPEIDPYNTAEYKQALSKGAAHAKGSAYPGN</sequence>
<gene>
    <name evidence="1" type="ORF">A3C26_04285</name>
</gene>
<name>A0A1F5JD67_9BACT</name>
<evidence type="ECO:0000313" key="2">
    <source>
        <dbReference type="Proteomes" id="UP000177042"/>
    </source>
</evidence>
<dbReference type="AlphaFoldDB" id="A0A1F5JD67"/>
<dbReference type="InterPro" id="IPR023365">
    <property type="entry name" value="Sortase_dom-sf"/>
</dbReference>
<evidence type="ECO:0000313" key="1">
    <source>
        <dbReference type="EMBL" id="OGE26591.1"/>
    </source>
</evidence>
<organism evidence="1 2">
    <name type="scientific">Candidatus Daviesbacteria bacterium RIFCSPHIGHO2_02_FULL_39_12</name>
    <dbReference type="NCBI Taxonomy" id="1797770"/>
    <lineage>
        <taxon>Bacteria</taxon>
        <taxon>Candidatus Daviesiibacteriota</taxon>
    </lineage>
</organism>
<reference evidence="1 2" key="1">
    <citation type="journal article" date="2016" name="Nat. Commun.">
        <title>Thousands of microbial genomes shed light on interconnected biogeochemical processes in an aquifer system.</title>
        <authorList>
            <person name="Anantharaman K."/>
            <person name="Brown C.T."/>
            <person name="Hug L.A."/>
            <person name="Sharon I."/>
            <person name="Castelle C.J."/>
            <person name="Probst A.J."/>
            <person name="Thomas B.C."/>
            <person name="Singh A."/>
            <person name="Wilkins M.J."/>
            <person name="Karaoz U."/>
            <person name="Brodie E.L."/>
            <person name="Williams K.H."/>
            <person name="Hubbard S.S."/>
            <person name="Banfield J.F."/>
        </authorList>
    </citation>
    <scope>NUCLEOTIDE SEQUENCE [LARGE SCALE GENOMIC DNA]</scope>
</reference>
<proteinExistence type="predicted"/>
<dbReference type="EMBL" id="MFCX01000007">
    <property type="protein sequence ID" value="OGE26591.1"/>
    <property type="molecule type" value="Genomic_DNA"/>
</dbReference>
<dbReference type="Proteomes" id="UP000177042">
    <property type="component" value="Unassembled WGS sequence"/>
</dbReference>
<protein>
    <submittedName>
        <fullName evidence="1">Uncharacterized protein</fullName>
    </submittedName>
</protein>
<dbReference type="Gene3D" id="2.40.260.10">
    <property type="entry name" value="Sortase"/>
    <property type="match status" value="1"/>
</dbReference>
<accession>A0A1F5JD67</accession>